<feature type="signal peptide" evidence="1">
    <location>
        <begin position="1"/>
        <end position="28"/>
    </location>
</feature>
<keyword evidence="1" id="KW-0732">Signal</keyword>
<protein>
    <submittedName>
        <fullName evidence="2">Uncharacterized protein</fullName>
    </submittedName>
</protein>
<evidence type="ECO:0000313" key="2">
    <source>
        <dbReference type="EMBL" id="PWZ27136.1"/>
    </source>
</evidence>
<feature type="chain" id="PRO_5035230078" evidence="1">
    <location>
        <begin position="29"/>
        <end position="95"/>
    </location>
</feature>
<accession>A0A8J8YHE4</accession>
<dbReference type="InterPro" id="IPR009540">
    <property type="entry name" value="BAP"/>
</dbReference>
<dbReference type="AlphaFoldDB" id="A0A8J8YHE4"/>
<sequence>MAKCSSFQGLFWLLSMILLASFVAHARTTSGQTKEDSNARNMTMTKTRASGNILVSRNDDGPCYLDSGLNEYVCRKTNKCYKSLVLCVASCQPSS</sequence>
<name>A0A8J8YHE4_MAIZE</name>
<proteinExistence type="predicted"/>
<gene>
    <name evidence="2" type="ORF">Zm00014a_039706</name>
</gene>
<reference evidence="2" key="1">
    <citation type="journal article" date="2018" name="Nat. Genet.">
        <title>Extensive intraspecific gene order and gene structural variations between Mo17 and other maize genomes.</title>
        <authorList>
            <person name="Sun S."/>
            <person name="Zhou Y."/>
            <person name="Chen J."/>
            <person name="Shi J."/>
            <person name="Zhao H."/>
            <person name="Zhao H."/>
            <person name="Song W."/>
            <person name="Zhang M."/>
            <person name="Cui Y."/>
            <person name="Dong X."/>
            <person name="Liu H."/>
            <person name="Ma X."/>
            <person name="Jiao Y."/>
            <person name="Wang B."/>
            <person name="Wei X."/>
            <person name="Stein J.C."/>
            <person name="Glaubitz J.C."/>
            <person name="Lu F."/>
            <person name="Yu G."/>
            <person name="Liang C."/>
            <person name="Fengler K."/>
            <person name="Li B."/>
            <person name="Rafalski A."/>
            <person name="Schnable P.S."/>
            <person name="Ware D.H."/>
            <person name="Buckler E.S."/>
            <person name="Lai J."/>
        </authorList>
    </citation>
    <scope>NUCLEOTIDE SEQUENCE [LARGE SCALE GENOMIC DNA]</scope>
    <source>
        <tissue evidence="2">Seedling</tissue>
    </source>
</reference>
<evidence type="ECO:0000256" key="1">
    <source>
        <dbReference type="SAM" id="SignalP"/>
    </source>
</evidence>
<organism evidence="2">
    <name type="scientific">Zea mays</name>
    <name type="common">Maize</name>
    <dbReference type="NCBI Taxonomy" id="4577"/>
    <lineage>
        <taxon>Eukaryota</taxon>
        <taxon>Viridiplantae</taxon>
        <taxon>Streptophyta</taxon>
        <taxon>Embryophyta</taxon>
        <taxon>Tracheophyta</taxon>
        <taxon>Spermatophyta</taxon>
        <taxon>Magnoliopsida</taxon>
        <taxon>Liliopsida</taxon>
        <taxon>Poales</taxon>
        <taxon>Poaceae</taxon>
        <taxon>PACMAD clade</taxon>
        <taxon>Panicoideae</taxon>
        <taxon>Andropogonodae</taxon>
        <taxon>Andropogoneae</taxon>
        <taxon>Tripsacinae</taxon>
        <taxon>Zea</taxon>
    </lineage>
</organism>
<dbReference type="EMBL" id="NCVQ01000005">
    <property type="protein sequence ID" value="PWZ27136.1"/>
    <property type="molecule type" value="Genomic_DNA"/>
</dbReference>
<dbReference type="Proteomes" id="UP000251960">
    <property type="component" value="Chromosome 4"/>
</dbReference>
<dbReference type="Pfam" id="PF06639">
    <property type="entry name" value="BAP"/>
    <property type="match status" value="1"/>
</dbReference>
<comment type="caution">
    <text evidence="2">The sequence shown here is derived from an EMBL/GenBank/DDBJ whole genome shotgun (WGS) entry which is preliminary data.</text>
</comment>